<evidence type="ECO:0000256" key="1">
    <source>
        <dbReference type="SAM" id="MobiDB-lite"/>
    </source>
</evidence>
<dbReference type="AlphaFoldDB" id="A0A401TF66"/>
<reference evidence="2 3" key="1">
    <citation type="journal article" date="2018" name="Nat. Ecol. Evol.">
        <title>Shark genomes provide insights into elasmobranch evolution and the origin of vertebrates.</title>
        <authorList>
            <person name="Hara Y"/>
            <person name="Yamaguchi K"/>
            <person name="Onimaru K"/>
            <person name="Kadota M"/>
            <person name="Koyanagi M"/>
            <person name="Keeley SD"/>
            <person name="Tatsumi K"/>
            <person name="Tanaka K"/>
            <person name="Motone F"/>
            <person name="Kageyama Y"/>
            <person name="Nozu R"/>
            <person name="Adachi N"/>
            <person name="Nishimura O"/>
            <person name="Nakagawa R"/>
            <person name="Tanegashima C"/>
            <person name="Kiyatake I"/>
            <person name="Matsumoto R"/>
            <person name="Murakumo K"/>
            <person name="Nishida K"/>
            <person name="Terakita A"/>
            <person name="Kuratani S"/>
            <person name="Sato K"/>
            <person name="Hyodo S Kuraku.S."/>
        </authorList>
    </citation>
    <scope>NUCLEOTIDE SEQUENCE [LARGE SCALE GENOMIC DNA]</scope>
</reference>
<organism evidence="2 3">
    <name type="scientific">Chiloscyllium punctatum</name>
    <name type="common">Brownbanded bambooshark</name>
    <name type="synonym">Hemiscyllium punctatum</name>
    <dbReference type="NCBI Taxonomy" id="137246"/>
    <lineage>
        <taxon>Eukaryota</taxon>
        <taxon>Metazoa</taxon>
        <taxon>Chordata</taxon>
        <taxon>Craniata</taxon>
        <taxon>Vertebrata</taxon>
        <taxon>Chondrichthyes</taxon>
        <taxon>Elasmobranchii</taxon>
        <taxon>Galeomorphii</taxon>
        <taxon>Galeoidea</taxon>
        <taxon>Orectolobiformes</taxon>
        <taxon>Hemiscylliidae</taxon>
        <taxon>Chiloscyllium</taxon>
    </lineage>
</organism>
<sequence>MQEALPQGASSLSEAGSSPAPRGVLASAVTAPRGAGCLGRSCGSRVGASHPPRLRRPACARMEHPDVKKQPSHAAPSPTSSYNLFDFHVGDIDLLGKLSDGLIGVLV</sequence>
<feature type="non-terminal residue" evidence="2">
    <location>
        <position position="107"/>
    </location>
</feature>
<keyword evidence="3" id="KW-1185">Reference proteome</keyword>
<accession>A0A401TF66</accession>
<proteinExistence type="predicted"/>
<evidence type="ECO:0000313" key="3">
    <source>
        <dbReference type="Proteomes" id="UP000287033"/>
    </source>
</evidence>
<feature type="region of interest" description="Disordered" evidence="1">
    <location>
        <begin position="41"/>
        <end position="80"/>
    </location>
</feature>
<feature type="region of interest" description="Disordered" evidence="1">
    <location>
        <begin position="1"/>
        <end position="25"/>
    </location>
</feature>
<name>A0A401TF66_CHIPU</name>
<gene>
    <name evidence="2" type="ORF">chiPu_0025282</name>
</gene>
<dbReference type="Proteomes" id="UP000287033">
    <property type="component" value="Unassembled WGS sequence"/>
</dbReference>
<comment type="caution">
    <text evidence="2">The sequence shown here is derived from an EMBL/GenBank/DDBJ whole genome shotgun (WGS) entry which is preliminary data.</text>
</comment>
<dbReference type="EMBL" id="BEZZ01055731">
    <property type="protein sequence ID" value="GCC41289.1"/>
    <property type="molecule type" value="Genomic_DNA"/>
</dbReference>
<evidence type="ECO:0000313" key="2">
    <source>
        <dbReference type="EMBL" id="GCC41289.1"/>
    </source>
</evidence>
<protein>
    <submittedName>
        <fullName evidence="2">Uncharacterized protein</fullName>
    </submittedName>
</protein>